<reference evidence="1 2" key="1">
    <citation type="submission" date="2022-03" db="EMBL/GenBank/DDBJ databases">
        <title>Pseudonocardia alaer sp. nov., a novel actinomycete isolated from reed forest soil.</title>
        <authorList>
            <person name="Wang L."/>
        </authorList>
    </citation>
    <scope>NUCLEOTIDE SEQUENCE [LARGE SCALE GENOMIC DNA]</scope>
    <source>
        <strain evidence="1 2">Y-16303</strain>
    </source>
</reference>
<gene>
    <name evidence="1" type="ORF">MMF94_06580</name>
</gene>
<name>A0ABS9T9Y0_9PSEU</name>
<dbReference type="Proteomes" id="UP001299970">
    <property type="component" value="Unassembled WGS sequence"/>
</dbReference>
<sequence>MDVFEGWPADATVFLAEIAADNNREFWTAQRHRHAAAVQAPMLALAAELAPEFGPVRVLRPAVNRRFRPDAPPYRTDTGGVTTTSGGSALAVVLSASALSVTAGHWSFDTGQLRRYRAAVDGPAGEELTALLAGLDALVPDPGRPLTGTPRGFGAEHPRIALLRRRGLQLTCSRPAGEWLATRQPLEWVRATWRSASPVLAWLDAHVGAAEPVQRPRQATETPVVPLPS</sequence>
<evidence type="ECO:0000313" key="2">
    <source>
        <dbReference type="Proteomes" id="UP001299970"/>
    </source>
</evidence>
<comment type="caution">
    <text evidence="1">The sequence shown here is derived from an EMBL/GenBank/DDBJ whole genome shotgun (WGS) entry which is preliminary data.</text>
</comment>
<organism evidence="1 2">
    <name type="scientific">Pseudonocardia alaniniphila</name>
    <dbReference type="NCBI Taxonomy" id="75291"/>
    <lineage>
        <taxon>Bacteria</taxon>
        <taxon>Bacillati</taxon>
        <taxon>Actinomycetota</taxon>
        <taxon>Actinomycetes</taxon>
        <taxon>Pseudonocardiales</taxon>
        <taxon>Pseudonocardiaceae</taxon>
        <taxon>Pseudonocardia</taxon>
    </lineage>
</organism>
<accession>A0ABS9T9Y0</accession>
<evidence type="ECO:0000313" key="1">
    <source>
        <dbReference type="EMBL" id="MCH6165339.1"/>
    </source>
</evidence>
<dbReference type="RefSeq" id="WP_241035360.1">
    <property type="nucleotide sequence ID" value="NZ_BAAAJF010000023.1"/>
</dbReference>
<proteinExistence type="predicted"/>
<protein>
    <submittedName>
        <fullName evidence="1">DUF2461 domain-containing protein</fullName>
    </submittedName>
</protein>
<keyword evidence="2" id="KW-1185">Reference proteome</keyword>
<dbReference type="EMBL" id="JAKXMK010000004">
    <property type="protein sequence ID" value="MCH6165339.1"/>
    <property type="molecule type" value="Genomic_DNA"/>
</dbReference>
<dbReference type="Pfam" id="PF09365">
    <property type="entry name" value="DUF2461"/>
    <property type="match status" value="1"/>
</dbReference>
<dbReference type="InterPro" id="IPR012808">
    <property type="entry name" value="CHP02453"/>
</dbReference>